<feature type="region of interest" description="Disordered" evidence="1">
    <location>
        <begin position="110"/>
        <end position="140"/>
    </location>
</feature>
<comment type="caution">
    <text evidence="2">The sequence shown here is derived from an EMBL/GenBank/DDBJ whole genome shotgun (WGS) entry which is preliminary data.</text>
</comment>
<feature type="compositionally biased region" description="Basic residues" evidence="1">
    <location>
        <begin position="126"/>
        <end position="140"/>
    </location>
</feature>
<dbReference type="Proteomes" id="UP000051330">
    <property type="component" value="Unassembled WGS sequence"/>
</dbReference>
<dbReference type="RefSeq" id="WP_057817718.1">
    <property type="nucleotide sequence ID" value="NZ_AZEC01000001.1"/>
</dbReference>
<dbReference type="OrthoDB" id="4570726at2"/>
<protein>
    <recommendedName>
        <fullName evidence="4">DUF2992 family protein</fullName>
    </recommendedName>
</protein>
<evidence type="ECO:0008006" key="4">
    <source>
        <dbReference type="Google" id="ProtNLM"/>
    </source>
</evidence>
<keyword evidence="3" id="KW-1185">Reference proteome</keyword>
<evidence type="ECO:0000313" key="2">
    <source>
        <dbReference type="EMBL" id="KRL14747.1"/>
    </source>
</evidence>
<organism evidence="2 3">
    <name type="scientific">Schleiferilactobacillus perolens DSM 12744</name>
    <dbReference type="NCBI Taxonomy" id="1423792"/>
    <lineage>
        <taxon>Bacteria</taxon>
        <taxon>Bacillati</taxon>
        <taxon>Bacillota</taxon>
        <taxon>Bacilli</taxon>
        <taxon>Lactobacillales</taxon>
        <taxon>Lactobacillaceae</taxon>
        <taxon>Schleiferilactobacillus</taxon>
    </lineage>
</organism>
<gene>
    <name evidence="2" type="ORF">FD09_GL000406</name>
</gene>
<dbReference type="STRING" id="1423792.FD09_GL000406"/>
<evidence type="ECO:0000313" key="3">
    <source>
        <dbReference type="Proteomes" id="UP000051330"/>
    </source>
</evidence>
<dbReference type="Pfam" id="PF11208">
    <property type="entry name" value="DUF2992"/>
    <property type="match status" value="1"/>
</dbReference>
<accession>A0A0R1ND91</accession>
<dbReference type="AlphaFoldDB" id="A0A0R1ND91"/>
<feature type="region of interest" description="Disordered" evidence="1">
    <location>
        <begin position="71"/>
        <end position="94"/>
    </location>
</feature>
<dbReference type="InterPro" id="IPR016787">
    <property type="entry name" value="UCP021328"/>
</dbReference>
<sequence length="140" mass="16476">MATQSQLTVFYDQSFFRGVFERVIKGHYQVAKVTFGTQEPTLNQIQTLIMQQWCALRWIDSNSLVPVVGQEQQSSKKRQRLARQLVQKHGNNHRSEVVLKLAHQQNLVIKKQRRRETKQAHAAEVRRKKLAKRLEKHRGH</sequence>
<reference evidence="2 3" key="1">
    <citation type="journal article" date="2015" name="Genome Announc.">
        <title>Expanding the biotechnology potential of lactobacilli through comparative genomics of 213 strains and associated genera.</title>
        <authorList>
            <person name="Sun Z."/>
            <person name="Harris H.M."/>
            <person name="McCann A."/>
            <person name="Guo C."/>
            <person name="Argimon S."/>
            <person name="Zhang W."/>
            <person name="Yang X."/>
            <person name="Jeffery I.B."/>
            <person name="Cooney J.C."/>
            <person name="Kagawa T.F."/>
            <person name="Liu W."/>
            <person name="Song Y."/>
            <person name="Salvetti E."/>
            <person name="Wrobel A."/>
            <person name="Rasinkangas P."/>
            <person name="Parkhill J."/>
            <person name="Rea M.C."/>
            <person name="O'Sullivan O."/>
            <person name="Ritari J."/>
            <person name="Douillard F.P."/>
            <person name="Paul Ross R."/>
            <person name="Yang R."/>
            <person name="Briner A.E."/>
            <person name="Felis G.E."/>
            <person name="de Vos W.M."/>
            <person name="Barrangou R."/>
            <person name="Klaenhammer T.R."/>
            <person name="Caufield P.W."/>
            <person name="Cui Y."/>
            <person name="Zhang H."/>
            <person name="O'Toole P.W."/>
        </authorList>
    </citation>
    <scope>NUCLEOTIDE SEQUENCE [LARGE SCALE GENOMIC DNA]</scope>
    <source>
        <strain evidence="2 3">DSM 12744</strain>
    </source>
</reference>
<evidence type="ECO:0000256" key="1">
    <source>
        <dbReference type="SAM" id="MobiDB-lite"/>
    </source>
</evidence>
<dbReference type="PATRIC" id="fig|1423792.3.peg.409"/>
<name>A0A0R1ND91_9LACO</name>
<proteinExistence type="predicted"/>
<dbReference type="EMBL" id="AZEC01000001">
    <property type="protein sequence ID" value="KRL14747.1"/>
    <property type="molecule type" value="Genomic_DNA"/>
</dbReference>